<feature type="binding site" evidence="8">
    <location>
        <position position="235"/>
    </location>
    <ligand>
        <name>Ca(2+)</name>
        <dbReference type="ChEBI" id="CHEBI:29108"/>
        <label>1</label>
    </ligand>
</feature>
<comment type="similarity">
    <text evidence="2">Belongs to the glycosyl hydrolase 13 family.</text>
</comment>
<feature type="binding site" evidence="8">
    <location>
        <position position="202"/>
    </location>
    <ligand>
        <name>Ca(2+)</name>
        <dbReference type="ChEBI" id="CHEBI:29108"/>
        <label>2</label>
    </ligand>
</feature>
<dbReference type="GO" id="GO:0005509">
    <property type="term" value="F:calcium ion binding"/>
    <property type="evidence" value="ECO:0007669"/>
    <property type="project" value="InterPro"/>
</dbReference>
<dbReference type="NCBIfam" id="NF006968">
    <property type="entry name" value="PRK09441.1-1"/>
    <property type="match status" value="1"/>
</dbReference>
<dbReference type="Pfam" id="PF09154">
    <property type="entry name" value="Alpha-amy_C_pro"/>
    <property type="match status" value="1"/>
</dbReference>
<comment type="cofactor">
    <cofactor evidence="1">
        <name>Ca(2+)</name>
        <dbReference type="ChEBI" id="CHEBI:29108"/>
    </cofactor>
</comment>
<reference evidence="10" key="2">
    <citation type="journal article" date="2021" name="PeerJ">
        <title>Extensive microbial diversity within the chicken gut microbiome revealed by metagenomics and culture.</title>
        <authorList>
            <person name="Gilroy R."/>
            <person name="Ravi A."/>
            <person name="Getino M."/>
            <person name="Pursley I."/>
            <person name="Horton D.L."/>
            <person name="Alikhan N.F."/>
            <person name="Baker D."/>
            <person name="Gharbi K."/>
            <person name="Hall N."/>
            <person name="Watson M."/>
            <person name="Adriaenssens E.M."/>
            <person name="Foster-Nyarko E."/>
            <person name="Jarju S."/>
            <person name="Secka A."/>
            <person name="Antonio M."/>
            <person name="Oren A."/>
            <person name="Chaudhuri R.R."/>
            <person name="La Ragione R."/>
            <person name="Hildebrand F."/>
            <person name="Pallen M.J."/>
        </authorList>
    </citation>
    <scope>NUCLEOTIDE SEQUENCE</scope>
    <source>
        <strain evidence="10">ChiSjej4B22-8148</strain>
    </source>
</reference>
<dbReference type="InterPro" id="IPR017853">
    <property type="entry name" value="GH"/>
</dbReference>
<accession>A0A9D1ADY0</accession>
<evidence type="ECO:0000256" key="4">
    <source>
        <dbReference type="ARBA" id="ARBA00022801"/>
    </source>
</evidence>
<dbReference type="Pfam" id="PF00128">
    <property type="entry name" value="Alpha-amylase"/>
    <property type="match status" value="1"/>
</dbReference>
<gene>
    <name evidence="10" type="ORF">IAB31_06785</name>
</gene>
<organism evidence="10 11">
    <name type="scientific">Candidatus Choladousia intestinavium</name>
    <dbReference type="NCBI Taxonomy" id="2840727"/>
    <lineage>
        <taxon>Bacteria</taxon>
        <taxon>Bacillati</taxon>
        <taxon>Bacillota</taxon>
        <taxon>Clostridia</taxon>
        <taxon>Lachnospirales</taxon>
        <taxon>Lachnospiraceae</taxon>
        <taxon>Lachnospiraceae incertae sedis</taxon>
        <taxon>Candidatus Choladousia</taxon>
    </lineage>
</organism>
<feature type="binding site" evidence="8">
    <location>
        <position position="194"/>
    </location>
    <ligand>
        <name>Ca(2+)</name>
        <dbReference type="ChEBI" id="CHEBI:29108"/>
        <label>1</label>
    </ligand>
</feature>
<evidence type="ECO:0000313" key="10">
    <source>
        <dbReference type="EMBL" id="HIR13612.1"/>
    </source>
</evidence>
<dbReference type="SMART" id="SM00642">
    <property type="entry name" value="Aamy"/>
    <property type="match status" value="1"/>
</dbReference>
<evidence type="ECO:0000256" key="3">
    <source>
        <dbReference type="ARBA" id="ARBA00022723"/>
    </source>
</evidence>
<evidence type="ECO:0000256" key="2">
    <source>
        <dbReference type="ARBA" id="ARBA00008061"/>
    </source>
</evidence>
<evidence type="ECO:0000256" key="8">
    <source>
        <dbReference type="PIRSR" id="PIRSR001021-2"/>
    </source>
</evidence>
<dbReference type="AlphaFoldDB" id="A0A9D1ADY0"/>
<feature type="binding site" evidence="8">
    <location>
        <position position="426"/>
    </location>
    <ligand>
        <name>Ca(2+)</name>
        <dbReference type="ChEBI" id="CHEBI:29108"/>
        <label>3</label>
    </ligand>
</feature>
<dbReference type="Gene3D" id="2.40.30.140">
    <property type="match status" value="1"/>
</dbReference>
<dbReference type="SUPFAM" id="SSF51445">
    <property type="entry name" value="(Trans)glycosidases"/>
    <property type="match status" value="1"/>
</dbReference>
<dbReference type="PANTHER" id="PTHR43447">
    <property type="entry name" value="ALPHA-AMYLASE"/>
    <property type="match status" value="1"/>
</dbReference>
<dbReference type="Proteomes" id="UP000886757">
    <property type="component" value="Unassembled WGS sequence"/>
</dbReference>
<keyword evidence="4 10" id="KW-0378">Hydrolase</keyword>
<dbReference type="EC" id="3.2.1.1" evidence="10"/>
<evidence type="ECO:0000256" key="1">
    <source>
        <dbReference type="ARBA" id="ARBA00001913"/>
    </source>
</evidence>
<dbReference type="InterPro" id="IPR006047">
    <property type="entry name" value="GH13_cat_dom"/>
</dbReference>
<dbReference type="NCBIfam" id="NF006969">
    <property type="entry name" value="PRK09441.1-2"/>
    <property type="match status" value="1"/>
</dbReference>
<keyword evidence="3 8" id="KW-0479">Metal-binding</keyword>
<protein>
    <submittedName>
        <fullName evidence="10">Alpha-amylase</fullName>
        <ecNumber evidence="10">3.2.1.1</ecNumber>
    </submittedName>
</protein>
<feature type="binding site" evidence="8">
    <location>
        <position position="104"/>
    </location>
    <ligand>
        <name>Ca(2+)</name>
        <dbReference type="ChEBI" id="CHEBI:29108"/>
        <label>1</label>
    </ligand>
</feature>
<dbReference type="Gene3D" id="2.60.40.1180">
    <property type="entry name" value="Golgi alpha-mannosidase II"/>
    <property type="match status" value="1"/>
</dbReference>
<dbReference type="InterPro" id="IPR013776">
    <property type="entry name" value="A-amylase_thermo"/>
</dbReference>
<feature type="active site" description="Proton donor" evidence="7">
    <location>
        <position position="261"/>
    </location>
</feature>
<dbReference type="CDD" id="cd11318">
    <property type="entry name" value="AmyAc_bac_fung_AmyA"/>
    <property type="match status" value="1"/>
</dbReference>
<dbReference type="PIRSF" id="PIRSF001021">
    <property type="entry name" value="Alph-amls_thrmst"/>
    <property type="match status" value="1"/>
</dbReference>
<keyword evidence="6 10" id="KW-0326">Glycosidase</keyword>
<dbReference type="SUPFAM" id="SSF51011">
    <property type="entry name" value="Glycosyl hydrolase domain"/>
    <property type="match status" value="1"/>
</dbReference>
<evidence type="ECO:0000256" key="7">
    <source>
        <dbReference type="PIRSR" id="PIRSR001021-1"/>
    </source>
</evidence>
<keyword evidence="5" id="KW-0119">Carbohydrate metabolism</keyword>
<dbReference type="InterPro" id="IPR013780">
    <property type="entry name" value="Glyco_hydro_b"/>
</dbReference>
<feature type="active site" description="Nucleophile" evidence="7">
    <location>
        <position position="231"/>
    </location>
</feature>
<dbReference type="GO" id="GO:0004556">
    <property type="term" value="F:alpha-amylase activity"/>
    <property type="evidence" value="ECO:0007669"/>
    <property type="project" value="UniProtKB-EC"/>
</dbReference>
<dbReference type="Gene3D" id="3.20.20.80">
    <property type="entry name" value="Glycosidases"/>
    <property type="match status" value="1"/>
</dbReference>
<evidence type="ECO:0000256" key="5">
    <source>
        <dbReference type="ARBA" id="ARBA00023277"/>
    </source>
</evidence>
<evidence type="ECO:0000313" key="11">
    <source>
        <dbReference type="Proteomes" id="UP000886757"/>
    </source>
</evidence>
<feature type="binding site" evidence="8">
    <location>
        <position position="300"/>
    </location>
    <ligand>
        <name>Ca(2+)</name>
        <dbReference type="ChEBI" id="CHEBI:29108"/>
        <label>3</label>
    </ligand>
</feature>
<dbReference type="GO" id="GO:0005975">
    <property type="term" value="P:carbohydrate metabolic process"/>
    <property type="evidence" value="ECO:0007669"/>
    <property type="project" value="InterPro"/>
</dbReference>
<sequence length="491" mass="55446">MENKTLMQYFEWYLPENGLHWQRCEAQAKTLREAGIDAVWLPPAYKGAGGAKSVGYDVYDTYDLGEFDQKGTVRTKYGTREDYLNAVKALKAAGIKVLTDIVLNQMMGADETEEVAAEENAQHNRELEVQENLTISAWTKFTFPGRKGKYSDFCWSAGNFSGTDWDEKTRKGGIFKFEGKEWSRQTDTENVNYDYLMGVDLDMNAPQTVQALENWGKWYLDTVGMDGFRLDAVKHISHDFYEYWLKQMRAYAGRDLFAVGEYWSPDLQRLLKYLEEVGDSMSLFDVPLHFAFLSAATSNGNFDMGSIFRDSLVKVRPDRAVTFVDNHDTQPGQALVSFIPAWFKPIAYALILLRADGIPCVFYGDYYGIPHDGIAPVSGLRALLKLRKDWAYGEQRDYFDDSSLVGFVRLGDEEHPNSGMAVLMTDSVAGKKRMEMGSRFAGAALYDALGRFSEPVILDEDGAGEFPVQGGSVSVWVLEPVYRAICTQIEF</sequence>
<feature type="domain" description="Glycosyl hydrolase family 13 catalytic" evidence="9">
    <location>
        <begin position="4"/>
        <end position="387"/>
    </location>
</feature>
<feature type="binding site" evidence="8">
    <location>
        <position position="200"/>
    </location>
    <ligand>
        <name>Ca(2+)</name>
        <dbReference type="ChEBI" id="CHEBI:29108"/>
        <label>1</label>
    </ligand>
</feature>
<evidence type="ECO:0000259" key="9">
    <source>
        <dbReference type="SMART" id="SM00642"/>
    </source>
</evidence>
<name>A0A9D1ADY0_9FIRM</name>
<dbReference type="InterPro" id="IPR015237">
    <property type="entry name" value="Alpha-amylase_C_pro"/>
</dbReference>
<evidence type="ECO:0000256" key="6">
    <source>
        <dbReference type="ARBA" id="ARBA00023295"/>
    </source>
</evidence>
<comment type="caution">
    <text evidence="10">The sequence shown here is derived from an EMBL/GenBank/DDBJ whole genome shotgun (WGS) entry which is preliminary data.</text>
</comment>
<dbReference type="EMBL" id="DVGK01000077">
    <property type="protein sequence ID" value="HIR13612.1"/>
    <property type="molecule type" value="Genomic_DNA"/>
</dbReference>
<proteinExistence type="inferred from homology"/>
<reference evidence="10" key="1">
    <citation type="submission" date="2020-10" db="EMBL/GenBank/DDBJ databases">
        <authorList>
            <person name="Gilroy R."/>
        </authorList>
    </citation>
    <scope>NUCLEOTIDE SEQUENCE</scope>
    <source>
        <strain evidence="10">ChiSjej4B22-8148</strain>
    </source>
</reference>
<keyword evidence="8" id="KW-0106">Calcium</keyword>